<reference evidence="3" key="1">
    <citation type="journal article" date="2015" name="BMC Genomics">
        <title>Genomic and transcriptomic analysis of the endophytic fungus Pestalotiopsis fici reveals its lifestyle and high potential for synthesis of natural products.</title>
        <authorList>
            <person name="Wang X."/>
            <person name="Zhang X."/>
            <person name="Liu L."/>
            <person name="Xiang M."/>
            <person name="Wang W."/>
            <person name="Sun X."/>
            <person name="Che Y."/>
            <person name="Guo L."/>
            <person name="Liu G."/>
            <person name="Guo L."/>
            <person name="Wang C."/>
            <person name="Yin W.B."/>
            <person name="Stadler M."/>
            <person name="Zhang X."/>
            <person name="Liu X."/>
        </authorList>
    </citation>
    <scope>NUCLEOTIDE SEQUENCE [LARGE SCALE GENOMIC DNA]</scope>
    <source>
        <strain evidence="3">W106-1 / CGMCC3.15140</strain>
    </source>
</reference>
<proteinExistence type="predicted"/>
<keyword evidence="3" id="KW-1185">Reference proteome</keyword>
<accession>W3XAB9</accession>
<feature type="signal peptide" evidence="1">
    <location>
        <begin position="1"/>
        <end position="23"/>
    </location>
</feature>
<dbReference type="HOGENOM" id="CLU_168472_0_0_1"/>
<dbReference type="OrthoDB" id="3489571at2759"/>
<evidence type="ECO:0000256" key="1">
    <source>
        <dbReference type="SAM" id="SignalP"/>
    </source>
</evidence>
<sequence length="120" mass="13236">MHFQSTSVKSLFLAVFAATGVFADLHSTAVCVDNRVEFPSGGTAFSVSYSWVKNYEILPDATKCACDYYRNRNTGDNQWDQCPDCTFDGLGCNSADWHIGGDEFTYYCEEKCGAHGSEAN</sequence>
<gene>
    <name evidence="2" type="ORF">PFICI_04924</name>
</gene>
<evidence type="ECO:0000313" key="3">
    <source>
        <dbReference type="Proteomes" id="UP000030651"/>
    </source>
</evidence>
<evidence type="ECO:0000313" key="2">
    <source>
        <dbReference type="EMBL" id="ETS83048.1"/>
    </source>
</evidence>
<feature type="chain" id="PRO_5004834454" evidence="1">
    <location>
        <begin position="24"/>
        <end position="120"/>
    </location>
</feature>
<dbReference type="GeneID" id="19269937"/>
<dbReference type="eggNOG" id="ENOG502SVRF">
    <property type="taxonomic scope" value="Eukaryota"/>
</dbReference>
<keyword evidence="1" id="KW-0732">Signal</keyword>
<dbReference type="Proteomes" id="UP000030651">
    <property type="component" value="Unassembled WGS sequence"/>
</dbReference>
<dbReference type="EMBL" id="KI912111">
    <property type="protein sequence ID" value="ETS83048.1"/>
    <property type="molecule type" value="Genomic_DNA"/>
</dbReference>
<dbReference type="RefSeq" id="XP_007831696.1">
    <property type="nucleotide sequence ID" value="XM_007833505.1"/>
</dbReference>
<dbReference type="OMA" id="QAVCVTN"/>
<dbReference type="InParanoid" id="W3XAB9"/>
<dbReference type="AlphaFoldDB" id="W3XAB9"/>
<protein>
    <submittedName>
        <fullName evidence="2">Uncharacterized protein</fullName>
    </submittedName>
</protein>
<dbReference type="KEGG" id="pfy:PFICI_04924"/>
<name>W3XAB9_PESFW</name>
<organism evidence="2 3">
    <name type="scientific">Pestalotiopsis fici (strain W106-1 / CGMCC3.15140)</name>
    <dbReference type="NCBI Taxonomy" id="1229662"/>
    <lineage>
        <taxon>Eukaryota</taxon>
        <taxon>Fungi</taxon>
        <taxon>Dikarya</taxon>
        <taxon>Ascomycota</taxon>
        <taxon>Pezizomycotina</taxon>
        <taxon>Sordariomycetes</taxon>
        <taxon>Xylariomycetidae</taxon>
        <taxon>Amphisphaeriales</taxon>
        <taxon>Sporocadaceae</taxon>
        <taxon>Pestalotiopsis</taxon>
    </lineage>
</organism>